<dbReference type="PANTHER" id="PTHR42756:SF1">
    <property type="entry name" value="TRANSCRIPTIONAL REPRESSOR OF EMRAB OPERON"/>
    <property type="match status" value="1"/>
</dbReference>
<dbReference type="eggNOG" id="COG1846">
    <property type="taxonomic scope" value="Bacteria"/>
</dbReference>
<dbReference type="EMBL" id="CP002659">
    <property type="protein sequence ID" value="AEC02482.1"/>
    <property type="molecule type" value="Genomic_DNA"/>
</dbReference>
<evidence type="ECO:0000256" key="2">
    <source>
        <dbReference type="ARBA" id="ARBA00023125"/>
    </source>
</evidence>
<name>F4GM07_PARC1</name>
<reference evidence="5 6" key="2">
    <citation type="journal article" date="2012" name="Stand. Genomic Sci.">
        <title>Complete genome sequence of the termite hindgut bacterium Spirochaeta coccoides type strain (SPN1(T)), reclassification in the genus Sphaerochaeta as Sphaerochaeta coccoides comb. nov. and emendations of the family Spirochaetaceae and the genus Sphaerochaeta.</title>
        <authorList>
            <person name="Abt B."/>
            <person name="Han C."/>
            <person name="Scheuner C."/>
            <person name="Lu M."/>
            <person name="Lapidus A."/>
            <person name="Nolan M."/>
            <person name="Lucas S."/>
            <person name="Hammon N."/>
            <person name="Deshpande S."/>
            <person name="Cheng J.F."/>
            <person name="Tapia R."/>
            <person name="Goodwin L.A."/>
            <person name="Pitluck S."/>
            <person name="Liolios K."/>
            <person name="Pagani I."/>
            <person name="Ivanova N."/>
            <person name="Mavromatis K."/>
            <person name="Mikhailova N."/>
            <person name="Huntemann M."/>
            <person name="Pati A."/>
            <person name="Chen A."/>
            <person name="Palaniappan K."/>
            <person name="Land M."/>
            <person name="Hauser L."/>
            <person name="Brambilla E.M."/>
            <person name="Rohde M."/>
            <person name="Spring S."/>
            <person name="Gronow S."/>
            <person name="Goker M."/>
            <person name="Woyke T."/>
            <person name="Bristow J."/>
            <person name="Eisen J.A."/>
            <person name="Markowitz V."/>
            <person name="Hugenholtz P."/>
            <person name="Kyrpides N.C."/>
            <person name="Klenk H.P."/>
            <person name="Detter J.C."/>
        </authorList>
    </citation>
    <scope>NUCLEOTIDE SEQUENCE [LARGE SCALE GENOMIC DNA]</scope>
    <source>
        <strain evidence="6">ATCC BAA-1237 / DSM 17374 / SPN1</strain>
    </source>
</reference>
<protein>
    <submittedName>
        <fullName evidence="5">Transcriptional regulator, MarR family</fullName>
    </submittedName>
</protein>
<dbReference type="Pfam" id="PF12802">
    <property type="entry name" value="MarR_2"/>
    <property type="match status" value="1"/>
</dbReference>
<dbReference type="PROSITE" id="PS50995">
    <property type="entry name" value="HTH_MARR_2"/>
    <property type="match status" value="1"/>
</dbReference>
<keyword evidence="2" id="KW-0238">DNA-binding</keyword>
<dbReference type="SMART" id="SM00347">
    <property type="entry name" value="HTH_MARR"/>
    <property type="match status" value="1"/>
</dbReference>
<feature type="domain" description="HTH marR-type" evidence="4">
    <location>
        <begin position="1"/>
        <end position="133"/>
    </location>
</feature>
<reference evidence="6" key="1">
    <citation type="submission" date="2011-04" db="EMBL/GenBank/DDBJ databases">
        <title>The complete genome of Spirochaeta coccoides DSM 17374.</title>
        <authorList>
            <person name="Lucas S."/>
            <person name="Copeland A."/>
            <person name="Lapidus A."/>
            <person name="Bruce D."/>
            <person name="Goodwin L."/>
            <person name="Pitluck S."/>
            <person name="Peters L."/>
            <person name="Kyrpides N."/>
            <person name="Mavromatis K."/>
            <person name="Pagani I."/>
            <person name="Ivanova N."/>
            <person name="Ovchinnikova G."/>
            <person name="Lu M."/>
            <person name="Detter J.C."/>
            <person name="Tapia R."/>
            <person name="Han C."/>
            <person name="Land M."/>
            <person name="Hauser L."/>
            <person name="Markowitz V."/>
            <person name="Cheng J.-F."/>
            <person name="Hugenholtz P."/>
            <person name="Woyke T."/>
            <person name="Wu D."/>
            <person name="Spring S."/>
            <person name="Schroeder M."/>
            <person name="Brambilla E."/>
            <person name="Klenk H.-P."/>
            <person name="Eisen J.A."/>
        </authorList>
    </citation>
    <scope>NUCLEOTIDE SEQUENCE [LARGE SCALE GENOMIC DNA]</scope>
    <source>
        <strain evidence="6">ATCC BAA-1237 / DSM 17374 / SPN1</strain>
    </source>
</reference>
<dbReference type="GO" id="GO:0003700">
    <property type="term" value="F:DNA-binding transcription factor activity"/>
    <property type="evidence" value="ECO:0007669"/>
    <property type="project" value="InterPro"/>
</dbReference>
<organism evidence="5 6">
    <name type="scientific">Parasphaerochaeta coccoides (strain ATCC BAA-1237 / DSM 17374 / SPN1)</name>
    <name type="common">Sphaerochaeta coccoides</name>
    <dbReference type="NCBI Taxonomy" id="760011"/>
    <lineage>
        <taxon>Bacteria</taxon>
        <taxon>Pseudomonadati</taxon>
        <taxon>Spirochaetota</taxon>
        <taxon>Spirochaetia</taxon>
        <taxon>Spirochaetales</taxon>
        <taxon>Sphaerochaetaceae</taxon>
        <taxon>Parasphaerochaeta</taxon>
    </lineage>
</organism>
<dbReference type="STRING" id="760011.Spico_1274"/>
<evidence type="ECO:0000256" key="1">
    <source>
        <dbReference type="ARBA" id="ARBA00023015"/>
    </source>
</evidence>
<keyword evidence="1" id="KW-0805">Transcription regulation</keyword>
<dbReference type="InterPro" id="IPR036390">
    <property type="entry name" value="WH_DNA-bd_sf"/>
</dbReference>
<dbReference type="Proteomes" id="UP000007939">
    <property type="component" value="Chromosome"/>
</dbReference>
<dbReference type="PANTHER" id="PTHR42756">
    <property type="entry name" value="TRANSCRIPTIONAL REGULATOR, MARR"/>
    <property type="match status" value="1"/>
</dbReference>
<dbReference type="HOGENOM" id="CLU_083287_18_0_12"/>
<evidence type="ECO:0000256" key="3">
    <source>
        <dbReference type="ARBA" id="ARBA00023163"/>
    </source>
</evidence>
<dbReference type="OrthoDB" id="369628at2"/>
<proteinExistence type="predicted"/>
<dbReference type="AlphaFoldDB" id="F4GM07"/>
<dbReference type="InterPro" id="IPR000835">
    <property type="entry name" value="HTH_MarR-typ"/>
</dbReference>
<dbReference type="InterPro" id="IPR023187">
    <property type="entry name" value="Tscrpt_reg_MarR-type_CS"/>
</dbReference>
<evidence type="ECO:0000313" key="5">
    <source>
        <dbReference type="EMBL" id="AEC02482.1"/>
    </source>
</evidence>
<dbReference type="KEGG" id="scc:Spico_1274"/>
<evidence type="ECO:0000259" key="4">
    <source>
        <dbReference type="PROSITE" id="PS50995"/>
    </source>
</evidence>
<dbReference type="RefSeq" id="WP_013739877.1">
    <property type="nucleotide sequence ID" value="NC_015436.1"/>
</dbReference>
<sequence length="154" mass="17363">MESLMKYIARTSRLAYLYRSHCLKDLGLGGEHHTYIMNICRNPGITQDDLARLIFINKSNVARQLAVLERDGFIIRRAGTEDKRQSMVYPTDKAYEVLPIVKDMLRGWNQAITEGFTRVQKEELLVSVMKVMDNAVAVVDALPAQGGMGAEETT</sequence>
<dbReference type="PRINTS" id="PR00598">
    <property type="entry name" value="HTHMARR"/>
</dbReference>
<dbReference type="SUPFAM" id="SSF46785">
    <property type="entry name" value="Winged helix' DNA-binding domain"/>
    <property type="match status" value="1"/>
</dbReference>
<dbReference type="GO" id="GO:0003677">
    <property type="term" value="F:DNA binding"/>
    <property type="evidence" value="ECO:0007669"/>
    <property type="project" value="UniProtKB-KW"/>
</dbReference>
<keyword evidence="3" id="KW-0804">Transcription</keyword>
<evidence type="ECO:0000313" key="6">
    <source>
        <dbReference type="Proteomes" id="UP000007939"/>
    </source>
</evidence>
<keyword evidence="6" id="KW-1185">Reference proteome</keyword>
<dbReference type="PROSITE" id="PS01117">
    <property type="entry name" value="HTH_MARR_1"/>
    <property type="match status" value="1"/>
</dbReference>
<dbReference type="InterPro" id="IPR036388">
    <property type="entry name" value="WH-like_DNA-bd_sf"/>
</dbReference>
<accession>F4GM07</accession>
<gene>
    <name evidence="5" type="ordered locus">Spico_1274</name>
</gene>
<dbReference type="Gene3D" id="1.10.10.10">
    <property type="entry name" value="Winged helix-like DNA-binding domain superfamily/Winged helix DNA-binding domain"/>
    <property type="match status" value="1"/>
</dbReference>